<proteinExistence type="inferred from homology"/>
<keyword evidence="2" id="KW-0175">Coiled coil</keyword>
<sequence>MPDKSNKIDGNLVLGHEEMQSDAPPDIRQVTFDTSSCHGYTTSLVSRHSEISASITLAELKVEEEIRLLQETLVVKQRRSNEIKKALGFTTLSTLQYDLMEGIHKLEDTEAYIKTSELLSKAKDKTVNVAQDAKEKVGSTISAIRNSEVVKSLNDKVGSAYSTVKVGSFKKYIGFLLMCVLGDVIIHSTYGHPPDDGTEYVSNNNTKK</sequence>
<accession>A0A183NYU8</accession>
<gene>
    <name evidence="3" type="ORF">SMTD_LOCUS7284</name>
</gene>
<dbReference type="PANTHER" id="PTHR19307">
    <property type="entry name" value="TUMOR PROTEIN D52"/>
    <property type="match status" value="1"/>
</dbReference>
<comment type="similarity">
    <text evidence="1">Belongs to the TPD52 family.</text>
</comment>
<protein>
    <submittedName>
        <fullName evidence="3">Uncharacterized protein</fullName>
    </submittedName>
</protein>
<dbReference type="Pfam" id="PF04201">
    <property type="entry name" value="TPD52"/>
    <property type="match status" value="1"/>
</dbReference>
<dbReference type="STRING" id="31246.A0A183NYU8"/>
<evidence type="ECO:0000313" key="3">
    <source>
        <dbReference type="EMBL" id="VDP38555.1"/>
    </source>
</evidence>
<dbReference type="Proteomes" id="UP000269396">
    <property type="component" value="Unassembled WGS sequence"/>
</dbReference>
<name>A0A183NYU8_9TREM</name>
<evidence type="ECO:0000256" key="2">
    <source>
        <dbReference type="ARBA" id="ARBA00023054"/>
    </source>
</evidence>
<keyword evidence="4" id="KW-1185">Reference proteome</keyword>
<dbReference type="PANTHER" id="PTHR19307:SF14">
    <property type="entry name" value="TUMOR PROTEIN D52"/>
    <property type="match status" value="1"/>
</dbReference>
<dbReference type="GO" id="GO:0005737">
    <property type="term" value="C:cytoplasm"/>
    <property type="evidence" value="ECO:0007669"/>
    <property type="project" value="TreeGrafter"/>
</dbReference>
<dbReference type="AlphaFoldDB" id="A0A183NYU8"/>
<evidence type="ECO:0000256" key="1">
    <source>
        <dbReference type="ARBA" id="ARBA00005702"/>
    </source>
</evidence>
<organism evidence="3 4">
    <name type="scientific">Schistosoma mattheei</name>
    <dbReference type="NCBI Taxonomy" id="31246"/>
    <lineage>
        <taxon>Eukaryota</taxon>
        <taxon>Metazoa</taxon>
        <taxon>Spiralia</taxon>
        <taxon>Lophotrochozoa</taxon>
        <taxon>Platyhelminthes</taxon>
        <taxon>Trematoda</taxon>
        <taxon>Digenea</taxon>
        <taxon>Strigeidida</taxon>
        <taxon>Schistosomatoidea</taxon>
        <taxon>Schistosomatidae</taxon>
        <taxon>Schistosoma</taxon>
    </lineage>
</organism>
<reference evidence="3 4" key="1">
    <citation type="submission" date="2018-11" db="EMBL/GenBank/DDBJ databases">
        <authorList>
            <consortium name="Pathogen Informatics"/>
        </authorList>
    </citation>
    <scope>NUCLEOTIDE SEQUENCE [LARGE SCALE GENOMIC DNA]</scope>
    <source>
        <strain>Denwood</strain>
        <strain evidence="4">Zambia</strain>
    </source>
</reference>
<dbReference type="EMBL" id="UZAL01028113">
    <property type="protein sequence ID" value="VDP38555.1"/>
    <property type="molecule type" value="Genomic_DNA"/>
</dbReference>
<dbReference type="InterPro" id="IPR007327">
    <property type="entry name" value="TPD52"/>
</dbReference>
<evidence type="ECO:0000313" key="4">
    <source>
        <dbReference type="Proteomes" id="UP000269396"/>
    </source>
</evidence>